<comment type="caution">
    <text evidence="2">The sequence shown here is derived from an EMBL/GenBank/DDBJ whole genome shotgun (WGS) entry which is preliminary data.</text>
</comment>
<feature type="transmembrane region" description="Helical" evidence="1">
    <location>
        <begin position="158"/>
        <end position="183"/>
    </location>
</feature>
<evidence type="ECO:0000313" key="4">
    <source>
        <dbReference type="Proteomes" id="UP001157418"/>
    </source>
</evidence>
<dbReference type="Proteomes" id="UP001157418">
    <property type="component" value="Unassembled WGS sequence"/>
</dbReference>
<sequence>MIRQLPRVGLHCTKGKRSKTSFHLLILVAYSPQPTVSIERLVAHIKRITYNSFLNQTITNCEILQMESKKIFLQFLEFLKKWIVIMSKNSKLMAIVTSIYIIIASLFSVLNISTVKPMIFDVVTKSMMLPSQDPQGPVFAQVQNTMQKEFKIFLGTELAFIVGLFITSLIAQNAIILLIGAAHKDEKISHIDLILRMPQPLKRTFITSFHVTLLRIGFLYIGFFFVMVLIIVTSGNKIVSKLILWALVVLVVSMYLYFSVVWVLSMVVSVLEECSGIEALGRAGRLVKGMKLKGFLLNFLLDLLSYVFFHFFSRMMMVKQPALTQAILLFFLVGFICSITMFKFQAYTVLYFECKKNHGEEIELHGSVEYSKIPRVPLGEELL</sequence>
<organism evidence="2 4">
    <name type="scientific">Lactuca virosa</name>
    <dbReference type="NCBI Taxonomy" id="75947"/>
    <lineage>
        <taxon>Eukaryota</taxon>
        <taxon>Viridiplantae</taxon>
        <taxon>Streptophyta</taxon>
        <taxon>Embryophyta</taxon>
        <taxon>Tracheophyta</taxon>
        <taxon>Spermatophyta</taxon>
        <taxon>Magnoliopsida</taxon>
        <taxon>eudicotyledons</taxon>
        <taxon>Gunneridae</taxon>
        <taxon>Pentapetalae</taxon>
        <taxon>asterids</taxon>
        <taxon>campanulids</taxon>
        <taxon>Asterales</taxon>
        <taxon>Asteraceae</taxon>
        <taxon>Cichorioideae</taxon>
        <taxon>Cichorieae</taxon>
        <taxon>Lactucinae</taxon>
        <taxon>Lactuca</taxon>
    </lineage>
</organism>
<keyword evidence="1" id="KW-0472">Membrane</keyword>
<protein>
    <recommendedName>
        <fullName evidence="5">Transmembrane protein</fullName>
    </recommendedName>
</protein>
<name>A0AAU9N244_9ASTR</name>
<proteinExistence type="predicted"/>
<feature type="transmembrane region" description="Helical" evidence="1">
    <location>
        <begin position="243"/>
        <end position="271"/>
    </location>
</feature>
<evidence type="ECO:0000256" key="1">
    <source>
        <dbReference type="SAM" id="Phobius"/>
    </source>
</evidence>
<evidence type="ECO:0000313" key="3">
    <source>
        <dbReference type="EMBL" id="CAH1432666.1"/>
    </source>
</evidence>
<dbReference type="AlphaFoldDB" id="A0AAU9N244"/>
<evidence type="ECO:0008006" key="5">
    <source>
        <dbReference type="Google" id="ProtNLM"/>
    </source>
</evidence>
<feature type="transmembrane region" description="Helical" evidence="1">
    <location>
        <begin position="323"/>
        <end position="342"/>
    </location>
</feature>
<keyword evidence="4" id="KW-1185">Reference proteome</keyword>
<reference evidence="2 4" key="1">
    <citation type="submission" date="2022-01" db="EMBL/GenBank/DDBJ databases">
        <authorList>
            <person name="Xiong W."/>
            <person name="Schranz E."/>
        </authorList>
    </citation>
    <scope>NUCLEOTIDE SEQUENCE [LARGE SCALE GENOMIC DNA]</scope>
</reference>
<dbReference type="EMBL" id="CAKMRJ010003334">
    <property type="protein sequence ID" value="CAH1432666.1"/>
    <property type="molecule type" value="Genomic_DNA"/>
</dbReference>
<accession>A0AAU9N244</accession>
<dbReference type="EMBL" id="CAKMRJ010003334">
    <property type="protein sequence ID" value="CAH1432665.1"/>
    <property type="molecule type" value="Genomic_DNA"/>
</dbReference>
<feature type="transmembrane region" description="Helical" evidence="1">
    <location>
        <begin position="92"/>
        <end position="112"/>
    </location>
</feature>
<gene>
    <name evidence="2" type="ORF">LVIROSA_LOCUS19303</name>
    <name evidence="3" type="ORF">LVIROSA_LOCUS19304</name>
</gene>
<dbReference type="PANTHER" id="PTHR33133">
    <property type="entry name" value="OS08G0107100 PROTEIN-RELATED"/>
    <property type="match status" value="1"/>
</dbReference>
<feature type="transmembrane region" description="Helical" evidence="1">
    <location>
        <begin position="292"/>
        <end position="311"/>
    </location>
</feature>
<evidence type="ECO:0000313" key="2">
    <source>
        <dbReference type="EMBL" id="CAH1432665.1"/>
    </source>
</evidence>
<keyword evidence="1" id="KW-0812">Transmembrane</keyword>
<keyword evidence="1" id="KW-1133">Transmembrane helix</keyword>
<dbReference type="PANTHER" id="PTHR33133:SF1">
    <property type="entry name" value="EXPRESSED PROTEIN-RELATED"/>
    <property type="match status" value="1"/>
</dbReference>
<feature type="transmembrane region" description="Helical" evidence="1">
    <location>
        <begin position="204"/>
        <end position="231"/>
    </location>
</feature>